<dbReference type="Proteomes" id="UP000265520">
    <property type="component" value="Unassembled WGS sequence"/>
</dbReference>
<comment type="caution">
    <text evidence="1">The sequence shown here is derived from an EMBL/GenBank/DDBJ whole genome shotgun (WGS) entry which is preliminary data.</text>
</comment>
<dbReference type="AlphaFoldDB" id="A0A392SB57"/>
<evidence type="ECO:0000313" key="2">
    <source>
        <dbReference type="Proteomes" id="UP000265520"/>
    </source>
</evidence>
<dbReference type="EMBL" id="LXQA010339370">
    <property type="protein sequence ID" value="MCI45086.1"/>
    <property type="molecule type" value="Genomic_DNA"/>
</dbReference>
<name>A0A392SB57_9FABA</name>
<evidence type="ECO:0000313" key="1">
    <source>
        <dbReference type="EMBL" id="MCI45086.1"/>
    </source>
</evidence>
<feature type="non-terminal residue" evidence="1">
    <location>
        <position position="1"/>
    </location>
</feature>
<proteinExistence type="predicted"/>
<protein>
    <submittedName>
        <fullName evidence="1">Uncharacterized protein</fullName>
    </submittedName>
</protein>
<reference evidence="1 2" key="1">
    <citation type="journal article" date="2018" name="Front. Plant Sci.">
        <title>Red Clover (Trifolium pratense) and Zigzag Clover (T. medium) - A Picture of Genomic Similarities and Differences.</title>
        <authorList>
            <person name="Dluhosova J."/>
            <person name="Istvanek J."/>
            <person name="Nedelnik J."/>
            <person name="Repkova J."/>
        </authorList>
    </citation>
    <scope>NUCLEOTIDE SEQUENCE [LARGE SCALE GENOMIC DNA]</scope>
    <source>
        <strain evidence="2">cv. 10/8</strain>
        <tissue evidence="1">Leaf</tissue>
    </source>
</reference>
<keyword evidence="2" id="KW-1185">Reference proteome</keyword>
<accession>A0A392SB57</accession>
<organism evidence="1 2">
    <name type="scientific">Trifolium medium</name>
    <dbReference type="NCBI Taxonomy" id="97028"/>
    <lineage>
        <taxon>Eukaryota</taxon>
        <taxon>Viridiplantae</taxon>
        <taxon>Streptophyta</taxon>
        <taxon>Embryophyta</taxon>
        <taxon>Tracheophyta</taxon>
        <taxon>Spermatophyta</taxon>
        <taxon>Magnoliopsida</taxon>
        <taxon>eudicotyledons</taxon>
        <taxon>Gunneridae</taxon>
        <taxon>Pentapetalae</taxon>
        <taxon>rosids</taxon>
        <taxon>fabids</taxon>
        <taxon>Fabales</taxon>
        <taxon>Fabaceae</taxon>
        <taxon>Papilionoideae</taxon>
        <taxon>50 kb inversion clade</taxon>
        <taxon>NPAAA clade</taxon>
        <taxon>Hologalegina</taxon>
        <taxon>IRL clade</taxon>
        <taxon>Trifolieae</taxon>
        <taxon>Trifolium</taxon>
    </lineage>
</organism>
<sequence length="24" mass="2632">TPELLYKSLAAKLIVGMPFKVLVT</sequence>